<organism evidence="1 2">
    <name type="scientific">Citrus sinensis</name>
    <name type="common">Sweet orange</name>
    <name type="synonym">Citrus aurantium var. sinensis</name>
    <dbReference type="NCBI Taxonomy" id="2711"/>
    <lineage>
        <taxon>Eukaryota</taxon>
        <taxon>Viridiplantae</taxon>
        <taxon>Streptophyta</taxon>
        <taxon>Embryophyta</taxon>
        <taxon>Tracheophyta</taxon>
        <taxon>Spermatophyta</taxon>
        <taxon>Magnoliopsida</taxon>
        <taxon>eudicotyledons</taxon>
        <taxon>Gunneridae</taxon>
        <taxon>Pentapetalae</taxon>
        <taxon>rosids</taxon>
        <taxon>malvids</taxon>
        <taxon>Sapindales</taxon>
        <taxon>Rutaceae</taxon>
        <taxon>Aurantioideae</taxon>
        <taxon>Citrus</taxon>
    </lineage>
</organism>
<proteinExistence type="predicted"/>
<protein>
    <submittedName>
        <fullName evidence="1">Homogentisate phytyltransferase 1</fullName>
    </submittedName>
</protein>
<sequence>MMLQMHSSSSFSPKYYYPLQHAGCDKTLQLPLTKVHGGLNRSESKNYAIKCTQSDSFYSTNKIKNNENTSSRNCKPFNKYRVAVTLQQQGCASNNEDDINSTSFWDVLLKKLHALYVFTRPFAMIGTIVGITSIAILPLQSFADLTPKYFMEFLKALLSAVLMNNYVGTVNQVADVEIDKVNKPDLPLASGDLSMGTGLAITLTLSLTSLAIALSLQSPPLIFGLIVWFLLGTAYSVDLPFLRWKTKPFLAGMCMVTVFGLVYQFSFFIHFQKYVLGRPVVITRPLIFAAAIISTISAVMSLLKDIPDEDGDKQFGFQSISSKLGKENHNVFCLLKRYFGFVFMRCFFAYGVSVIVGASSSFQLVKLVSIIGHSTLAFLLWLRAQTVDLSNNASTYSFYMFIWKLFYAEYLLIHFLR</sequence>
<comment type="caution">
    <text evidence="1">The sequence shown here is derived from an EMBL/GenBank/DDBJ whole genome shotgun (WGS) entry which is preliminary data.</text>
</comment>
<accession>A0ACB8NL92</accession>
<dbReference type="Proteomes" id="UP000829398">
    <property type="component" value="Chromosome 1"/>
</dbReference>
<keyword evidence="2" id="KW-1185">Reference proteome</keyword>
<gene>
    <name evidence="1" type="ORF">KPL71_000174</name>
</gene>
<evidence type="ECO:0000313" key="2">
    <source>
        <dbReference type="Proteomes" id="UP000829398"/>
    </source>
</evidence>
<reference evidence="2" key="1">
    <citation type="journal article" date="2023" name="Hortic. Res.">
        <title>A chromosome-level phased genome enabling allele-level studies in sweet orange: a case study on citrus Huanglongbing tolerance.</title>
        <authorList>
            <person name="Wu B."/>
            <person name="Yu Q."/>
            <person name="Deng Z."/>
            <person name="Duan Y."/>
            <person name="Luo F."/>
            <person name="Gmitter F. Jr."/>
        </authorList>
    </citation>
    <scope>NUCLEOTIDE SEQUENCE [LARGE SCALE GENOMIC DNA]</scope>
    <source>
        <strain evidence="2">cv. Valencia</strain>
    </source>
</reference>
<name>A0ACB8NL92_CITSI</name>
<dbReference type="EMBL" id="CM039170">
    <property type="protein sequence ID" value="KAH9798888.1"/>
    <property type="molecule type" value="Genomic_DNA"/>
</dbReference>
<evidence type="ECO:0000313" key="1">
    <source>
        <dbReference type="EMBL" id="KAH9798888.1"/>
    </source>
</evidence>